<dbReference type="GO" id="GO:0005524">
    <property type="term" value="F:ATP binding"/>
    <property type="evidence" value="ECO:0007669"/>
    <property type="project" value="UniProtKB-KW"/>
</dbReference>
<dbReference type="Gene3D" id="3.40.50.300">
    <property type="entry name" value="P-loop containing nucleotide triphosphate hydrolases"/>
    <property type="match status" value="1"/>
</dbReference>
<dbReference type="FunFam" id="3.40.50.300:FF:001091">
    <property type="entry name" value="Probable disease resistance protein At1g61300"/>
    <property type="match status" value="1"/>
</dbReference>
<keyword evidence="10" id="KW-1185">Reference proteome</keyword>
<evidence type="ECO:0000313" key="10">
    <source>
        <dbReference type="Proteomes" id="UP000594638"/>
    </source>
</evidence>
<keyword evidence="6" id="KW-0067">ATP-binding</keyword>
<evidence type="ECO:0000256" key="3">
    <source>
        <dbReference type="ARBA" id="ARBA00022737"/>
    </source>
</evidence>
<dbReference type="InterPro" id="IPR027417">
    <property type="entry name" value="P-loop_NTPase"/>
</dbReference>
<dbReference type="InterPro" id="IPR057135">
    <property type="entry name" value="At4g27190-like_LRR"/>
</dbReference>
<dbReference type="EMBL" id="CACTIH010009108">
    <property type="protein sequence ID" value="CAA3024465.1"/>
    <property type="molecule type" value="Genomic_DNA"/>
</dbReference>
<dbReference type="Gene3D" id="1.10.10.10">
    <property type="entry name" value="Winged helix-like DNA-binding domain superfamily/Winged helix DNA-binding domain"/>
    <property type="match status" value="1"/>
</dbReference>
<dbReference type="SMART" id="SM00382">
    <property type="entry name" value="AAA"/>
    <property type="match status" value="1"/>
</dbReference>
<dbReference type="SUPFAM" id="SSF52058">
    <property type="entry name" value="L domain-like"/>
    <property type="match status" value="1"/>
</dbReference>
<keyword evidence="3" id="KW-0677">Repeat</keyword>
<dbReference type="PRINTS" id="PR00364">
    <property type="entry name" value="DISEASERSIST"/>
</dbReference>
<evidence type="ECO:0000256" key="5">
    <source>
        <dbReference type="ARBA" id="ARBA00022821"/>
    </source>
</evidence>
<evidence type="ECO:0000259" key="8">
    <source>
        <dbReference type="SMART" id="SM00382"/>
    </source>
</evidence>
<keyword evidence="5" id="KW-0611">Plant defense</keyword>
<dbReference type="InterPro" id="IPR036388">
    <property type="entry name" value="WH-like_DNA-bd_sf"/>
</dbReference>
<dbReference type="PANTHER" id="PTHR33463">
    <property type="entry name" value="NB-ARC DOMAIN-CONTAINING PROTEIN-RELATED"/>
    <property type="match status" value="1"/>
</dbReference>
<comment type="similarity">
    <text evidence="1">Belongs to the disease resistance NB-LRR family.</text>
</comment>
<name>A0A8S0UUN5_OLEEU</name>
<dbReference type="Gramene" id="OE9A115392T1">
    <property type="protein sequence ID" value="OE9A115392C1"/>
    <property type="gene ID" value="OE9A115392"/>
</dbReference>
<keyword evidence="4" id="KW-0547">Nucleotide-binding</keyword>
<sequence length="974" mass="112143">MDNLLESVASLFPDLEEMTDTLQRKIELLKSRKDDVDEKLQNVACRSGIKRKREVEEWLDNVENIKKMFETVEQQVQQSSGFRHVFTRQALAEQLERMTREVTELLDQSHFPSGVFLEVDESIDQLLLTSQPNGQAFQQNLNDIWTSLMDVSVASIGIYGMGGVGKTTLAKCVHDKLFKESTFSGDVYWVTVSQEFKICNLQSVIARELKINFTCENDEGKRAAQLFQAFKKKERFVLILDDVWKQIDTCKIGIPSKMEGSKLVITSRSEEVFIRMRCQKIIKVNTLSEQEALNLFWKTLDSDERSSEVEGICKKMVKGCGGLPLALITLAGSMRGVNGIHEWRDASERLKESCMKEEDMEIEVLPILLYSYQRLRDKRLQRCFLYCSLYPEDHLISRDVLIGNFISEELMERRLSWQAEVDQGHAILNQLVRACLLESDSDGKLKMHDLIREMAIGITKDNPRYLVKAGLHLKELPEEQEWAEDLDKVSLMCNSIEKILPGTSPKCPTLSTLILRRNPLRLIPDCFFTHMCGLRTLDLSETKIESLPNSISDLEKLKALFLKSCDELESVPSLEKLKELRYLELSSARIEKVPQGMESLTNLKRLSLLGYRLKMIPTGTLRRLAHLQHLQLPDHLDVPIKEVETLKQLQVLTCRLNSVRDLNRLINSRRNFKTLYFYDITVGSRERDILRERSGRAKFLYFGEKGLMKSSLDTDKNMLPQNIEYLCFHSSGLSGCLLDEFPTLSSARDLKKCQIMMEDKLECIMRLEEEQKSRGVPFQSLERLDLTELRNLIGLFKWEAVVAPLPPGTFSCLQSLDIYECGKMKKVFPQSLVHNFHNLEELYVVDCAQMEEIIEDDKNEGADITLPRLKVFCLSNLPQVKSICKGKMICDSIQHIWLGGIKNIKEFPLYLPLLDDGQLSHPPSLRTIAMKINAKKWWESLEWPHHNAKNVLQHLVKFEFYGTYDVSSAQPHYF</sequence>
<dbReference type="InterPro" id="IPR001611">
    <property type="entry name" value="Leu-rich_rpt"/>
</dbReference>
<evidence type="ECO:0000256" key="2">
    <source>
        <dbReference type="ARBA" id="ARBA00022614"/>
    </source>
</evidence>
<dbReference type="Pfam" id="PF00931">
    <property type="entry name" value="NB-ARC"/>
    <property type="match status" value="1"/>
</dbReference>
<gene>
    <name evidence="9" type="ORF">OLEA9_A115392</name>
</gene>
<evidence type="ECO:0000256" key="6">
    <source>
        <dbReference type="ARBA" id="ARBA00022840"/>
    </source>
</evidence>
<reference evidence="9 10" key="1">
    <citation type="submission" date="2019-12" db="EMBL/GenBank/DDBJ databases">
        <authorList>
            <person name="Alioto T."/>
            <person name="Alioto T."/>
            <person name="Gomez Garrido J."/>
        </authorList>
    </citation>
    <scope>NUCLEOTIDE SEQUENCE [LARGE SCALE GENOMIC DNA]</scope>
</reference>
<proteinExistence type="inferred from homology"/>
<organism evidence="9 10">
    <name type="scientific">Olea europaea subsp. europaea</name>
    <dbReference type="NCBI Taxonomy" id="158383"/>
    <lineage>
        <taxon>Eukaryota</taxon>
        <taxon>Viridiplantae</taxon>
        <taxon>Streptophyta</taxon>
        <taxon>Embryophyta</taxon>
        <taxon>Tracheophyta</taxon>
        <taxon>Spermatophyta</taxon>
        <taxon>Magnoliopsida</taxon>
        <taxon>eudicotyledons</taxon>
        <taxon>Gunneridae</taxon>
        <taxon>Pentapetalae</taxon>
        <taxon>asterids</taxon>
        <taxon>lamiids</taxon>
        <taxon>Lamiales</taxon>
        <taxon>Oleaceae</taxon>
        <taxon>Oleeae</taxon>
        <taxon>Olea</taxon>
    </lineage>
</organism>
<keyword evidence="7" id="KW-0175">Coiled coil</keyword>
<dbReference type="InterPro" id="IPR050905">
    <property type="entry name" value="Plant_NBS-LRR"/>
</dbReference>
<dbReference type="Proteomes" id="UP000594638">
    <property type="component" value="Unassembled WGS sequence"/>
</dbReference>
<dbReference type="PANTHER" id="PTHR33463:SF187">
    <property type="entry name" value="AND NB-ARC DOMAIN DISEASE RESISTANCE PROTEIN, PUTATIVE-RELATED"/>
    <property type="match status" value="1"/>
</dbReference>
<feature type="coiled-coil region" evidence="7">
    <location>
        <begin position="19"/>
        <end position="108"/>
    </location>
</feature>
<dbReference type="AlphaFoldDB" id="A0A8S0UUN5"/>
<dbReference type="InterPro" id="IPR003591">
    <property type="entry name" value="Leu-rich_rpt_typical-subtyp"/>
</dbReference>
<dbReference type="SUPFAM" id="SSF52540">
    <property type="entry name" value="P-loop containing nucleoside triphosphate hydrolases"/>
    <property type="match status" value="1"/>
</dbReference>
<dbReference type="InterPro" id="IPR058922">
    <property type="entry name" value="WHD_DRP"/>
</dbReference>
<comment type="caution">
    <text evidence="9">The sequence shown here is derived from an EMBL/GenBank/DDBJ whole genome shotgun (WGS) entry which is preliminary data.</text>
</comment>
<dbReference type="InterPro" id="IPR032675">
    <property type="entry name" value="LRR_dom_sf"/>
</dbReference>
<dbReference type="OrthoDB" id="6161812at2759"/>
<evidence type="ECO:0000256" key="7">
    <source>
        <dbReference type="SAM" id="Coils"/>
    </source>
</evidence>
<dbReference type="InterPro" id="IPR003593">
    <property type="entry name" value="AAA+_ATPase"/>
</dbReference>
<evidence type="ECO:0000256" key="1">
    <source>
        <dbReference type="ARBA" id="ARBA00008894"/>
    </source>
</evidence>
<dbReference type="InterPro" id="IPR042197">
    <property type="entry name" value="Apaf_helical"/>
</dbReference>
<dbReference type="FunFam" id="1.10.10.10:FF:000322">
    <property type="entry name" value="Probable disease resistance protein At1g63360"/>
    <property type="match status" value="1"/>
</dbReference>
<feature type="domain" description="AAA+ ATPase" evidence="8">
    <location>
        <begin position="152"/>
        <end position="286"/>
    </location>
</feature>
<evidence type="ECO:0000256" key="4">
    <source>
        <dbReference type="ARBA" id="ARBA00022741"/>
    </source>
</evidence>
<dbReference type="GO" id="GO:0043531">
    <property type="term" value="F:ADP binding"/>
    <property type="evidence" value="ECO:0007669"/>
    <property type="project" value="InterPro"/>
</dbReference>
<dbReference type="SMART" id="SM00369">
    <property type="entry name" value="LRR_TYP"/>
    <property type="match status" value="4"/>
</dbReference>
<protein>
    <submittedName>
        <fullName evidence="9">Probable disease resistance At5g63020</fullName>
    </submittedName>
</protein>
<dbReference type="InterPro" id="IPR002182">
    <property type="entry name" value="NB-ARC"/>
</dbReference>
<evidence type="ECO:0000313" key="9">
    <source>
        <dbReference type="EMBL" id="CAA3024465.1"/>
    </source>
</evidence>
<dbReference type="Pfam" id="PF23559">
    <property type="entry name" value="WHD_DRP"/>
    <property type="match status" value="1"/>
</dbReference>
<accession>A0A8S0UUN5</accession>
<keyword evidence="2" id="KW-0433">Leucine-rich repeat</keyword>
<dbReference type="Pfam" id="PF23247">
    <property type="entry name" value="LRR_RPS2"/>
    <property type="match status" value="1"/>
</dbReference>
<dbReference type="Gene3D" id="1.10.8.430">
    <property type="entry name" value="Helical domain of apoptotic protease-activating factors"/>
    <property type="match status" value="1"/>
</dbReference>
<dbReference type="Gene3D" id="3.80.10.10">
    <property type="entry name" value="Ribonuclease Inhibitor"/>
    <property type="match status" value="1"/>
</dbReference>
<dbReference type="Pfam" id="PF13855">
    <property type="entry name" value="LRR_8"/>
    <property type="match status" value="1"/>
</dbReference>
<dbReference type="GO" id="GO:0051607">
    <property type="term" value="P:defense response to virus"/>
    <property type="evidence" value="ECO:0007669"/>
    <property type="project" value="UniProtKB-ARBA"/>
</dbReference>